<dbReference type="InterPro" id="IPR003593">
    <property type="entry name" value="AAA+_ATPase"/>
</dbReference>
<feature type="domain" description="AAA+ ATPase" evidence="4">
    <location>
        <begin position="289"/>
        <end position="424"/>
    </location>
</feature>
<accession>A0ABQ7JG89</accession>
<feature type="region of interest" description="Disordered" evidence="3">
    <location>
        <begin position="212"/>
        <end position="239"/>
    </location>
</feature>
<dbReference type="InterPro" id="IPR027417">
    <property type="entry name" value="P-loop_NTPase"/>
</dbReference>
<keyword evidence="1" id="KW-0547">Nucleotide-binding</keyword>
<comment type="caution">
    <text evidence="5">The sequence shown here is derived from an EMBL/GenBank/DDBJ whole genome shotgun (WGS) entry which is preliminary data.</text>
</comment>
<dbReference type="Gene3D" id="3.40.50.300">
    <property type="entry name" value="P-loop containing nucleotide triphosphate hydrolases"/>
    <property type="match status" value="2"/>
</dbReference>
<organism evidence="5 6">
    <name type="scientific">Cardiosporidium cionae</name>
    <dbReference type="NCBI Taxonomy" id="476202"/>
    <lineage>
        <taxon>Eukaryota</taxon>
        <taxon>Sar</taxon>
        <taxon>Alveolata</taxon>
        <taxon>Apicomplexa</taxon>
        <taxon>Aconoidasida</taxon>
        <taxon>Nephromycida</taxon>
        <taxon>Cardiosporidium</taxon>
    </lineage>
</organism>
<dbReference type="Gene3D" id="1.10.8.60">
    <property type="match status" value="2"/>
</dbReference>
<dbReference type="InterPro" id="IPR050168">
    <property type="entry name" value="AAA_ATPase_domain"/>
</dbReference>
<sequence length="804" mass="89194">MSKELRKHIYFCLSNSPVPDAQAAKSGVISIPMQAFYRSAEESVKKKNLDATDSAPATISLPQLREEAVEYVISLLLARFPYVYSRVRVAALRKTVSTILNTVSLSCHNRVLPMEEVAQAVPPAKPISLVQEKQSIPSMNTVLTDMYARNQDKTVTDSATVEVKPSNPSSNPIPLANECNSTIQPPPVATTSLPDDGDTIPRSPNQLLHRLSEQLSSLKQRKRMRRVERDAAEDTNISSASRRNFQPEIVTGENLADLGALEGILCDIQHLVILPLRHPELLEHLGISPPRGILLHGPPGSGKTKLACAIAGEVGCPFFRVAAPEIVTGMSGESEALLRSLFETAKGHAPCIIFIDEIDAISPKRESSPKEMERRIVAQLGTCMDELNGSHVVVLGATNRIDSLDPMIRRSGRFDREIAIGIPDEAARKKIILAMCKKVRLSENVNFDALAKLTPGFVGADLYAVTVEASLACIARVITTLPVEEVSIERWKIQAEMREQDILFFRCPLRLFLFFLTFLRLSQSFFRFFLSFLSISQRISLSLTSSHYLSLYFSFFSQIQKPYSEAQLSQLFVEHRDFEKAVKRVQPSAKREGFSTIPDVCWEDVGALSFLRKELVERIVLPIKECSLYKYLGLDVPAGVLLYGPPGCGKTLLAKAVANESGANFIAVKGPELLNKYVGESEKAVRLLFQRAHISAPCMIFFDELDSLCSKRGLEGNQTTERVVNQLLTEMDGIQDRKEVYVIAATNRPDIIDPAMLRPGRLDRLLYVPLPTEEGRFDILQTLCRKIPVTDDVDLHSIAASTHG</sequence>
<feature type="region of interest" description="Disordered" evidence="3">
    <location>
        <begin position="186"/>
        <end position="205"/>
    </location>
</feature>
<proteinExistence type="predicted"/>
<evidence type="ECO:0000313" key="6">
    <source>
        <dbReference type="Proteomes" id="UP000823046"/>
    </source>
</evidence>
<keyword evidence="2" id="KW-0067">ATP-binding</keyword>
<evidence type="ECO:0000256" key="2">
    <source>
        <dbReference type="ARBA" id="ARBA00022840"/>
    </source>
</evidence>
<dbReference type="SUPFAM" id="SSF52540">
    <property type="entry name" value="P-loop containing nucleoside triphosphate hydrolases"/>
    <property type="match status" value="2"/>
</dbReference>
<evidence type="ECO:0000259" key="4">
    <source>
        <dbReference type="SMART" id="SM00382"/>
    </source>
</evidence>
<evidence type="ECO:0000313" key="5">
    <source>
        <dbReference type="EMBL" id="KAF8823003.1"/>
    </source>
</evidence>
<dbReference type="Pfam" id="PF00004">
    <property type="entry name" value="AAA"/>
    <property type="match status" value="2"/>
</dbReference>
<dbReference type="PANTHER" id="PTHR23077:SF171">
    <property type="entry name" value="NUCLEAR VALOSIN-CONTAINING PROTEIN-LIKE"/>
    <property type="match status" value="1"/>
</dbReference>
<dbReference type="InterPro" id="IPR003959">
    <property type="entry name" value="ATPase_AAA_core"/>
</dbReference>
<keyword evidence="6" id="KW-1185">Reference proteome</keyword>
<protein>
    <submittedName>
        <fullName evidence="5">Transitional endoplasmic reticulum ATPase</fullName>
    </submittedName>
</protein>
<dbReference type="InterPro" id="IPR041569">
    <property type="entry name" value="AAA_lid_3"/>
</dbReference>
<dbReference type="Proteomes" id="UP000823046">
    <property type="component" value="Unassembled WGS sequence"/>
</dbReference>
<name>A0ABQ7JG89_9APIC</name>
<dbReference type="PANTHER" id="PTHR23077">
    <property type="entry name" value="AAA-FAMILY ATPASE"/>
    <property type="match status" value="1"/>
</dbReference>
<evidence type="ECO:0000256" key="3">
    <source>
        <dbReference type="SAM" id="MobiDB-lite"/>
    </source>
</evidence>
<evidence type="ECO:0000256" key="1">
    <source>
        <dbReference type="ARBA" id="ARBA00022741"/>
    </source>
</evidence>
<dbReference type="SMART" id="SM00382">
    <property type="entry name" value="AAA"/>
    <property type="match status" value="2"/>
</dbReference>
<gene>
    <name evidence="5" type="ORF">IE077_001478</name>
</gene>
<feature type="domain" description="AAA+ ATPase" evidence="4">
    <location>
        <begin position="636"/>
        <end position="772"/>
    </location>
</feature>
<reference evidence="5 6" key="1">
    <citation type="journal article" date="2020" name="bioRxiv">
        <title>Metabolic contributions of an alphaproteobacterial endosymbiont in the apicomplexan Cardiosporidium cionae.</title>
        <authorList>
            <person name="Hunter E.S."/>
            <person name="Paight C.J."/>
            <person name="Lane C.E."/>
        </authorList>
    </citation>
    <scope>NUCLEOTIDE SEQUENCE [LARGE SCALE GENOMIC DNA]</scope>
    <source>
        <strain evidence="5">ESH_2018</strain>
    </source>
</reference>
<dbReference type="EMBL" id="JADAQX010000008">
    <property type="protein sequence ID" value="KAF8823003.1"/>
    <property type="molecule type" value="Genomic_DNA"/>
</dbReference>
<dbReference type="Pfam" id="PF17862">
    <property type="entry name" value="AAA_lid_3"/>
    <property type="match status" value="1"/>
</dbReference>